<dbReference type="PANTHER" id="PTHR46796">
    <property type="entry name" value="HTH-TYPE TRANSCRIPTIONAL ACTIVATOR RHAS-RELATED"/>
    <property type="match status" value="1"/>
</dbReference>
<dbReference type="InterPro" id="IPR018062">
    <property type="entry name" value="HTH_AraC-typ_CS"/>
</dbReference>
<dbReference type="InterPro" id="IPR018060">
    <property type="entry name" value="HTH_AraC"/>
</dbReference>
<dbReference type="InterPro" id="IPR050204">
    <property type="entry name" value="AraC_XylS_family_regulators"/>
</dbReference>
<sequence>MDTLSTVLDAHRARGAFVLRCEMTSPFAIAVRDEAPVALIVMVRGEAVLTRGSVDPVVLGPGDVAVVTGVQPYVFADRAETPAGIVIEPGGECRNLTGEDLSMTMGLGTRTWGNALTGDTSFVTASWELTSHVTSRLLDTLPDVAVVPAESWDDPLVGLLTAELSRDLPGQDVVLDRLVDLLLVAAVRHRFDTTPGTAPRWWAAASDPVVGRVLALMHDDPAYPWTLDGLAARVAVSRATLARRFAALVGQSPMAYLGDWRLARAADLLQDTSATVEQVAREVGYLSAFAFSTAFKKRYAVAPRDFRSAARRAS</sequence>
<keyword evidence="3" id="KW-0804">Transcription</keyword>
<keyword evidence="1" id="KW-0805">Transcription regulation</keyword>
<keyword evidence="2" id="KW-0238">DNA-binding</keyword>
<dbReference type="PANTHER" id="PTHR46796:SF13">
    <property type="entry name" value="HTH-TYPE TRANSCRIPTIONAL ACTIVATOR RHAS"/>
    <property type="match status" value="1"/>
</dbReference>
<dbReference type="Pfam" id="PF12833">
    <property type="entry name" value="HTH_18"/>
    <property type="match status" value="1"/>
</dbReference>
<dbReference type="SUPFAM" id="SSF46689">
    <property type="entry name" value="Homeodomain-like"/>
    <property type="match status" value="2"/>
</dbReference>
<evidence type="ECO:0000259" key="4">
    <source>
        <dbReference type="PROSITE" id="PS01124"/>
    </source>
</evidence>
<organism evidence="5 6">
    <name type="scientific">Nocardioides taihuensis</name>
    <dbReference type="NCBI Taxonomy" id="1835606"/>
    <lineage>
        <taxon>Bacteria</taxon>
        <taxon>Bacillati</taxon>
        <taxon>Actinomycetota</taxon>
        <taxon>Actinomycetes</taxon>
        <taxon>Propionibacteriales</taxon>
        <taxon>Nocardioidaceae</taxon>
        <taxon>Nocardioides</taxon>
    </lineage>
</organism>
<dbReference type="InterPro" id="IPR032783">
    <property type="entry name" value="AraC_lig"/>
</dbReference>
<evidence type="ECO:0000313" key="6">
    <source>
        <dbReference type="Proteomes" id="UP001596087"/>
    </source>
</evidence>
<dbReference type="InterPro" id="IPR020449">
    <property type="entry name" value="Tscrpt_reg_AraC-type_HTH"/>
</dbReference>
<accession>A0ABW0BIF0</accession>
<evidence type="ECO:0000313" key="5">
    <source>
        <dbReference type="EMBL" id="MFC5176757.1"/>
    </source>
</evidence>
<feature type="domain" description="HTH araC/xylS-type" evidence="4">
    <location>
        <begin position="211"/>
        <end position="309"/>
    </location>
</feature>
<dbReference type="PROSITE" id="PS01124">
    <property type="entry name" value="HTH_ARAC_FAMILY_2"/>
    <property type="match status" value="1"/>
</dbReference>
<reference evidence="6" key="1">
    <citation type="journal article" date="2019" name="Int. J. Syst. Evol. Microbiol.">
        <title>The Global Catalogue of Microorganisms (GCM) 10K type strain sequencing project: providing services to taxonomists for standard genome sequencing and annotation.</title>
        <authorList>
            <consortium name="The Broad Institute Genomics Platform"/>
            <consortium name="The Broad Institute Genome Sequencing Center for Infectious Disease"/>
            <person name="Wu L."/>
            <person name="Ma J."/>
        </authorList>
    </citation>
    <scope>NUCLEOTIDE SEQUENCE [LARGE SCALE GENOMIC DNA]</scope>
    <source>
        <strain evidence="6">DFY41</strain>
    </source>
</reference>
<proteinExistence type="predicted"/>
<dbReference type="Gene3D" id="1.10.10.60">
    <property type="entry name" value="Homeodomain-like"/>
    <property type="match status" value="2"/>
</dbReference>
<name>A0ABW0BIF0_9ACTN</name>
<dbReference type="RefSeq" id="WP_378589291.1">
    <property type="nucleotide sequence ID" value="NZ_JBHSKD010000008.1"/>
</dbReference>
<comment type="caution">
    <text evidence="5">The sequence shown here is derived from an EMBL/GenBank/DDBJ whole genome shotgun (WGS) entry which is preliminary data.</text>
</comment>
<protein>
    <submittedName>
        <fullName evidence="5">AraC family transcriptional regulator</fullName>
    </submittedName>
</protein>
<gene>
    <name evidence="5" type="ORF">ACFPGP_08730</name>
</gene>
<dbReference type="EMBL" id="JBHSKD010000008">
    <property type="protein sequence ID" value="MFC5176757.1"/>
    <property type="molecule type" value="Genomic_DNA"/>
</dbReference>
<dbReference type="SMART" id="SM00342">
    <property type="entry name" value="HTH_ARAC"/>
    <property type="match status" value="1"/>
</dbReference>
<dbReference type="PRINTS" id="PR00032">
    <property type="entry name" value="HTHARAC"/>
</dbReference>
<evidence type="ECO:0000256" key="1">
    <source>
        <dbReference type="ARBA" id="ARBA00023015"/>
    </source>
</evidence>
<dbReference type="Proteomes" id="UP001596087">
    <property type="component" value="Unassembled WGS sequence"/>
</dbReference>
<dbReference type="InterPro" id="IPR009057">
    <property type="entry name" value="Homeodomain-like_sf"/>
</dbReference>
<dbReference type="Pfam" id="PF12852">
    <property type="entry name" value="Cupin_6"/>
    <property type="match status" value="1"/>
</dbReference>
<evidence type="ECO:0000256" key="2">
    <source>
        <dbReference type="ARBA" id="ARBA00023125"/>
    </source>
</evidence>
<dbReference type="PROSITE" id="PS00041">
    <property type="entry name" value="HTH_ARAC_FAMILY_1"/>
    <property type="match status" value="1"/>
</dbReference>
<keyword evidence="6" id="KW-1185">Reference proteome</keyword>
<evidence type="ECO:0000256" key="3">
    <source>
        <dbReference type="ARBA" id="ARBA00023163"/>
    </source>
</evidence>